<dbReference type="InterPro" id="IPR006652">
    <property type="entry name" value="Kelch_1"/>
</dbReference>
<reference evidence="3" key="1">
    <citation type="journal article" date="2013" name="Genetics">
        <title>The draft genome and transcriptome of Panagrellus redivivus are shaped by the harsh demands of a free-living lifestyle.</title>
        <authorList>
            <person name="Srinivasan J."/>
            <person name="Dillman A.R."/>
            <person name="Macchietto M.G."/>
            <person name="Heikkinen L."/>
            <person name="Lakso M."/>
            <person name="Fracchia K.M."/>
            <person name="Antoshechkin I."/>
            <person name="Mortazavi A."/>
            <person name="Wong G."/>
            <person name="Sternberg P.W."/>
        </authorList>
    </citation>
    <scope>NUCLEOTIDE SEQUENCE [LARGE SCALE GENOMIC DNA]</scope>
    <source>
        <strain evidence="3">MT8872</strain>
    </source>
</reference>
<keyword evidence="2" id="KW-0677">Repeat</keyword>
<dbReference type="AlphaFoldDB" id="A0A7E4ZQU7"/>
<dbReference type="PANTHER" id="PTHR24412">
    <property type="entry name" value="KELCH PROTEIN"/>
    <property type="match status" value="1"/>
</dbReference>
<proteinExistence type="predicted"/>
<organism evidence="3 4">
    <name type="scientific">Panagrellus redivivus</name>
    <name type="common">Microworm</name>
    <dbReference type="NCBI Taxonomy" id="6233"/>
    <lineage>
        <taxon>Eukaryota</taxon>
        <taxon>Metazoa</taxon>
        <taxon>Ecdysozoa</taxon>
        <taxon>Nematoda</taxon>
        <taxon>Chromadorea</taxon>
        <taxon>Rhabditida</taxon>
        <taxon>Tylenchina</taxon>
        <taxon>Panagrolaimomorpha</taxon>
        <taxon>Panagrolaimoidea</taxon>
        <taxon>Panagrolaimidae</taxon>
        <taxon>Panagrellus</taxon>
    </lineage>
</organism>
<dbReference type="PANTHER" id="PTHR24412:SF489">
    <property type="entry name" value="RING FINGER DOMAIN AND KELCH REPEAT-CONTAINING PROTEIN DDB_G0271372"/>
    <property type="match status" value="1"/>
</dbReference>
<evidence type="ECO:0000313" key="4">
    <source>
        <dbReference type="WBParaSite" id="Pan_g11966.t1"/>
    </source>
</evidence>
<keyword evidence="3" id="KW-1185">Reference proteome</keyword>
<dbReference type="Pfam" id="PF24681">
    <property type="entry name" value="Kelch_KLHDC2_KLHL20_DRC7"/>
    <property type="match status" value="1"/>
</dbReference>
<sequence length="311" mass="33115">MLKNVAKVAAIVVIGGCTEPAEVGCLSSIELLRLDGAKRKFELVENVLSEPRRGPAIGMFGKDVVIAGGCASPGRHLKSVEVLKLGADKIYSIPGGLELAEEGSCAAFCQYQDSVFIAGGFNGPDCLYSTCLLSPTTVTSLPRLPTRLKNAAAVTNPSNPAEILLFGGWDESRTLNTVFSLNPTQESSNCSMTGLLPYKVEGHTATPIGDKILLIGGYDGVTPTSTISIYDPETASTEILDVKLDIARENHATVYLENSKELFVIGGWDGQSALSNVEVFNVTENPIRLQKAQTLELVKARQKAPAVVVDF</sequence>
<dbReference type="SMART" id="SM00612">
    <property type="entry name" value="Kelch"/>
    <property type="match status" value="5"/>
</dbReference>
<dbReference type="Proteomes" id="UP000492821">
    <property type="component" value="Unassembled WGS sequence"/>
</dbReference>
<reference evidence="4" key="2">
    <citation type="submission" date="2020-10" db="UniProtKB">
        <authorList>
            <consortium name="WormBaseParasite"/>
        </authorList>
    </citation>
    <scope>IDENTIFICATION</scope>
</reference>
<keyword evidence="1" id="KW-0880">Kelch repeat</keyword>
<accession>A0A7E4ZQU7</accession>
<evidence type="ECO:0000256" key="1">
    <source>
        <dbReference type="ARBA" id="ARBA00022441"/>
    </source>
</evidence>
<protein>
    <submittedName>
        <fullName evidence="4">Lipoprotein</fullName>
    </submittedName>
</protein>
<evidence type="ECO:0000313" key="3">
    <source>
        <dbReference type="Proteomes" id="UP000492821"/>
    </source>
</evidence>
<dbReference type="Gene3D" id="2.120.10.80">
    <property type="entry name" value="Kelch-type beta propeller"/>
    <property type="match status" value="2"/>
</dbReference>
<evidence type="ECO:0000256" key="2">
    <source>
        <dbReference type="ARBA" id="ARBA00022737"/>
    </source>
</evidence>
<dbReference type="SUPFAM" id="SSF117281">
    <property type="entry name" value="Kelch motif"/>
    <property type="match status" value="1"/>
</dbReference>
<dbReference type="WBParaSite" id="Pan_g11966.t1">
    <property type="protein sequence ID" value="Pan_g11966.t1"/>
    <property type="gene ID" value="Pan_g11966"/>
</dbReference>
<name>A0A7E4ZQU7_PANRE</name>
<dbReference type="InterPro" id="IPR015915">
    <property type="entry name" value="Kelch-typ_b-propeller"/>
</dbReference>